<evidence type="ECO:0000313" key="14">
    <source>
        <dbReference type="Proteomes" id="UP000094455"/>
    </source>
</evidence>
<keyword evidence="8" id="KW-0472">Membrane</keyword>
<dbReference type="PROSITE" id="PS50934">
    <property type="entry name" value="SWIRM"/>
    <property type="match status" value="1"/>
</dbReference>
<feature type="transmembrane region" description="Helical" evidence="8">
    <location>
        <begin position="889"/>
        <end position="907"/>
    </location>
</feature>
<evidence type="ECO:0000259" key="12">
    <source>
        <dbReference type="PROSITE" id="PS51293"/>
    </source>
</evidence>
<dbReference type="FunFam" id="1.10.10.10:FF:000020">
    <property type="entry name" value="SWI/SNF complex subunit SMARCC2 isoform c"/>
    <property type="match status" value="1"/>
</dbReference>
<keyword evidence="1 6" id="KW-0728">SH3 domain</keyword>
<dbReference type="GO" id="GO:0016514">
    <property type="term" value="C:SWI/SNF complex"/>
    <property type="evidence" value="ECO:0007669"/>
    <property type="project" value="TreeGrafter"/>
</dbReference>
<dbReference type="SMART" id="SM00717">
    <property type="entry name" value="SANT"/>
    <property type="match status" value="1"/>
</dbReference>
<dbReference type="GO" id="GO:0016560">
    <property type="term" value="P:protein import into peroxisome matrix, docking"/>
    <property type="evidence" value="ECO:0007669"/>
    <property type="project" value="InterPro"/>
</dbReference>
<dbReference type="InterPro" id="IPR001452">
    <property type="entry name" value="SH3_domain"/>
</dbReference>
<sequence length="1045" mass="113947">MAAVSDTNVPEATPPAAAVGGASTADLYTQANIYLAKQTKPVIIPSFAKWFDINEIHEIEKKSLPDFFSAQSNIRYKNPAIYKTVRNFIVNTYRLNPIEYLSITAIRRNIAMDVASLMRIYGFLAKWGLINYQIDPKTKSFSMGPQFTGHFQITLDKPTGFALQSAESAITVKEDDEVELNENMDLDSTGIKVVSLNNNTHEPSFKRQKISNSVTPNVKLNLQLRKNVYDSVDDVFILQDSSNGNSKQVKRIYCSITGNDITETKYHNLKNKSNISLECFENSQFEDYFKSSDFIKLEKTNLNNEFRPWTNNEVLLLLEGIEMFGDDWNLIAGHVGSRAKDQCIIKFIQLPIEDTYLFKHISKSSYVEYLKKLKDDKTIDLSSLLSVITNGASGDSTTTTTTTTTTSSTTTANSAKRIIDNVHGHASSELNSQDNVITSILKLSLRKFELKLQGFMNLESRISEQQKFVETEKENLVLDKMKVKRQCLKVRLQLMKASSIARETKGNPSITPEALEASITEALNLVDRAIGEANYDPNASSSLAIFGQDGKSRPEGSQEASVQNVKENEVDVTKPISVVEPKFILQHVTAKTKTLGNGVDGDDLCVTNWLNATINNNNNVNIYNKPIRKYRRRNSITNSSNITNGLSGYGSSSYGMNGMGSSMYGGYGSYGSGYGSGYGGYGSYGGMGGMGGLGGMSSYGGMSGLGGYGGYGGLGGMGGRYRQMGYGGVAGEENSSGSLNGVADATARTFQVLENVVYAVGAVAALLESTYYATHNSFFTILGVADQLGHLGSVGGMIKDTFGGVTDSVKQIGNGASGSNNGPLGLYAVLAWLKRILKKLLGFSTASPTDSSVSGSHALLQEFSNWKNGLISNNPSLKSKNSKLSLKPLLVFLLALVGLPVLMSKFVRYIEREQQRRVQGPDASISAGLKADNTTATNADQSGHGRSNKIDPRSLEFARAVYDFIPEREEEQPNGWKELKLGRGDLVAILSNLDGWSHCRARDGRVGYVPTHYLEVIKRAEKTVAIADSPAKEESSKQTTVGKSI</sequence>
<dbReference type="InterPro" id="IPR007223">
    <property type="entry name" value="Peroxin-13_N"/>
</dbReference>
<protein>
    <recommendedName>
        <fullName evidence="15">SWIRM domain-containing protein</fullName>
    </recommendedName>
</protein>
<dbReference type="PROSITE" id="PS50002">
    <property type="entry name" value="SH3"/>
    <property type="match status" value="1"/>
</dbReference>
<evidence type="ECO:0000256" key="3">
    <source>
        <dbReference type="ARBA" id="ARBA00023125"/>
    </source>
</evidence>
<dbReference type="FunFam" id="1.10.10.60:FF:000014">
    <property type="entry name" value="SWI/SNF complex subunit SMARCC2 isoform C"/>
    <property type="match status" value="1"/>
</dbReference>
<feature type="compositionally biased region" description="Polar residues" evidence="7">
    <location>
        <begin position="932"/>
        <end position="945"/>
    </location>
</feature>
<evidence type="ECO:0000313" key="13">
    <source>
        <dbReference type="EMBL" id="ODQ45819.1"/>
    </source>
</evidence>
<dbReference type="Gene3D" id="1.10.10.60">
    <property type="entry name" value="Homeodomain-like"/>
    <property type="match status" value="1"/>
</dbReference>
<feature type="region of interest" description="Disordered" evidence="7">
    <location>
        <begin position="545"/>
        <end position="567"/>
    </location>
</feature>
<dbReference type="SUPFAM" id="SSF46689">
    <property type="entry name" value="Homeodomain-like"/>
    <property type="match status" value="2"/>
</dbReference>
<organism evidence="13 14">
    <name type="scientific">Pichia membranifaciens NRRL Y-2026</name>
    <dbReference type="NCBI Taxonomy" id="763406"/>
    <lineage>
        <taxon>Eukaryota</taxon>
        <taxon>Fungi</taxon>
        <taxon>Dikarya</taxon>
        <taxon>Ascomycota</taxon>
        <taxon>Saccharomycotina</taxon>
        <taxon>Pichiomycetes</taxon>
        <taxon>Pichiales</taxon>
        <taxon>Pichiaceae</taxon>
        <taxon>Pichia</taxon>
    </lineage>
</organism>
<feature type="region of interest" description="Disordered" evidence="7">
    <location>
        <begin position="921"/>
        <end position="950"/>
    </location>
</feature>
<reference evidence="13 14" key="1">
    <citation type="journal article" date="2016" name="Proc. Natl. Acad. Sci. U.S.A.">
        <title>Comparative genomics of biotechnologically important yeasts.</title>
        <authorList>
            <person name="Riley R."/>
            <person name="Haridas S."/>
            <person name="Wolfe K.H."/>
            <person name="Lopes M.R."/>
            <person name="Hittinger C.T."/>
            <person name="Goeker M."/>
            <person name="Salamov A.A."/>
            <person name="Wisecaver J.H."/>
            <person name="Long T.M."/>
            <person name="Calvey C.H."/>
            <person name="Aerts A.L."/>
            <person name="Barry K.W."/>
            <person name="Choi C."/>
            <person name="Clum A."/>
            <person name="Coughlan A.Y."/>
            <person name="Deshpande S."/>
            <person name="Douglass A.P."/>
            <person name="Hanson S.J."/>
            <person name="Klenk H.-P."/>
            <person name="LaButti K.M."/>
            <person name="Lapidus A."/>
            <person name="Lindquist E.A."/>
            <person name="Lipzen A.M."/>
            <person name="Meier-Kolthoff J.P."/>
            <person name="Ohm R.A."/>
            <person name="Otillar R.P."/>
            <person name="Pangilinan J.L."/>
            <person name="Peng Y."/>
            <person name="Rokas A."/>
            <person name="Rosa C.A."/>
            <person name="Scheuner C."/>
            <person name="Sibirny A.A."/>
            <person name="Slot J.C."/>
            <person name="Stielow J.B."/>
            <person name="Sun H."/>
            <person name="Kurtzman C.P."/>
            <person name="Blackwell M."/>
            <person name="Grigoriev I.V."/>
            <person name="Jeffries T.W."/>
        </authorList>
    </citation>
    <scope>NUCLEOTIDE SEQUENCE [LARGE SCALE GENOMIC DNA]</scope>
    <source>
        <strain evidence="13 14">NRRL Y-2026</strain>
    </source>
</reference>
<dbReference type="Gene3D" id="1.10.10.10">
    <property type="entry name" value="Winged helix-like DNA-binding domain superfamily/Winged helix DNA-binding domain"/>
    <property type="match status" value="1"/>
</dbReference>
<proteinExistence type="predicted"/>
<evidence type="ECO:0000256" key="6">
    <source>
        <dbReference type="PROSITE-ProRule" id="PRU00192"/>
    </source>
</evidence>
<dbReference type="GO" id="GO:0016020">
    <property type="term" value="C:membrane"/>
    <property type="evidence" value="ECO:0007669"/>
    <property type="project" value="InterPro"/>
</dbReference>
<evidence type="ECO:0000259" key="9">
    <source>
        <dbReference type="PROSITE" id="PS50002"/>
    </source>
</evidence>
<dbReference type="AlphaFoldDB" id="A0A1E3NI60"/>
<keyword evidence="14" id="KW-1185">Reference proteome</keyword>
<keyword evidence="2" id="KW-0805">Transcription regulation</keyword>
<dbReference type="EMBL" id="KV454004">
    <property type="protein sequence ID" value="ODQ45819.1"/>
    <property type="molecule type" value="Genomic_DNA"/>
</dbReference>
<evidence type="ECO:0000256" key="1">
    <source>
        <dbReference type="ARBA" id="ARBA00022443"/>
    </source>
</evidence>
<keyword evidence="3" id="KW-0238">DNA-binding</keyword>
<dbReference type="GO" id="GO:0003677">
    <property type="term" value="F:DNA binding"/>
    <property type="evidence" value="ECO:0007669"/>
    <property type="project" value="UniProtKB-KW"/>
</dbReference>
<evidence type="ECO:0008006" key="15">
    <source>
        <dbReference type="Google" id="ProtNLM"/>
    </source>
</evidence>
<feature type="domain" description="SH3" evidence="9">
    <location>
        <begin position="953"/>
        <end position="1019"/>
    </location>
</feature>
<dbReference type="SUPFAM" id="SSF50044">
    <property type="entry name" value="SH3-domain"/>
    <property type="match status" value="1"/>
</dbReference>
<dbReference type="InterPro" id="IPR032451">
    <property type="entry name" value="SMARCC_C"/>
</dbReference>
<name>A0A1E3NI60_9ASCO</name>
<dbReference type="PROSITE" id="PS51293">
    <property type="entry name" value="SANT"/>
    <property type="match status" value="1"/>
</dbReference>
<dbReference type="Pfam" id="PF00249">
    <property type="entry name" value="Myb_DNA-binding"/>
    <property type="match status" value="1"/>
</dbReference>
<feature type="domain" description="Myb-like" evidence="10">
    <location>
        <begin position="308"/>
        <end position="351"/>
    </location>
</feature>
<evidence type="ECO:0000256" key="2">
    <source>
        <dbReference type="ARBA" id="ARBA00023015"/>
    </source>
</evidence>
<dbReference type="Pfam" id="PF04088">
    <property type="entry name" value="Peroxin-13_N"/>
    <property type="match status" value="2"/>
</dbReference>
<dbReference type="PANTHER" id="PTHR12802:SF150">
    <property type="entry name" value="CHROMATIN STRUCTURE-REMODELING COMPLEX PROTEIN RSC8"/>
    <property type="match status" value="1"/>
</dbReference>
<dbReference type="GO" id="GO:0006338">
    <property type="term" value="P:chromatin remodeling"/>
    <property type="evidence" value="ECO:0007669"/>
    <property type="project" value="UniProtKB-ARBA"/>
</dbReference>
<evidence type="ECO:0000256" key="7">
    <source>
        <dbReference type="SAM" id="MobiDB-lite"/>
    </source>
</evidence>
<dbReference type="GeneID" id="30181133"/>
<evidence type="ECO:0000256" key="4">
    <source>
        <dbReference type="ARBA" id="ARBA00023163"/>
    </source>
</evidence>
<dbReference type="Proteomes" id="UP000094455">
    <property type="component" value="Unassembled WGS sequence"/>
</dbReference>
<evidence type="ECO:0000256" key="8">
    <source>
        <dbReference type="SAM" id="Phobius"/>
    </source>
</evidence>
<dbReference type="InterPro" id="IPR009057">
    <property type="entry name" value="Homeodomain-like_sf"/>
</dbReference>
<dbReference type="GO" id="GO:0045893">
    <property type="term" value="P:positive regulation of DNA-templated transcription"/>
    <property type="evidence" value="ECO:0007669"/>
    <property type="project" value="TreeGrafter"/>
</dbReference>
<gene>
    <name evidence="13" type="ORF">PICMEDRAFT_73316</name>
</gene>
<dbReference type="InterPro" id="IPR017884">
    <property type="entry name" value="SANT_dom"/>
</dbReference>
<feature type="domain" description="SWIRM" evidence="11">
    <location>
        <begin position="42"/>
        <end position="141"/>
    </location>
</feature>
<keyword evidence="4" id="KW-0804">Transcription</keyword>
<keyword evidence="5" id="KW-0539">Nucleus</keyword>
<evidence type="ECO:0000259" key="10">
    <source>
        <dbReference type="PROSITE" id="PS50090"/>
    </source>
</evidence>
<dbReference type="OrthoDB" id="118550at2759"/>
<dbReference type="RefSeq" id="XP_019016932.1">
    <property type="nucleotide sequence ID" value="XM_019164446.1"/>
</dbReference>
<dbReference type="GO" id="GO:0042393">
    <property type="term" value="F:histone binding"/>
    <property type="evidence" value="ECO:0007669"/>
    <property type="project" value="TreeGrafter"/>
</dbReference>
<dbReference type="CDD" id="cd00167">
    <property type="entry name" value="SANT"/>
    <property type="match status" value="1"/>
</dbReference>
<dbReference type="InterPro" id="IPR007526">
    <property type="entry name" value="SWIRM"/>
</dbReference>
<dbReference type="Gene3D" id="2.30.30.40">
    <property type="entry name" value="SH3 Domains"/>
    <property type="match status" value="1"/>
</dbReference>
<dbReference type="Pfam" id="PF04433">
    <property type="entry name" value="SWIRM"/>
    <property type="match status" value="1"/>
</dbReference>
<dbReference type="STRING" id="763406.A0A1E3NI60"/>
<feature type="domain" description="SANT" evidence="12">
    <location>
        <begin position="304"/>
        <end position="355"/>
    </location>
</feature>
<dbReference type="Pfam" id="PF16495">
    <property type="entry name" value="SWIRM-assoc_1"/>
    <property type="match status" value="1"/>
</dbReference>
<dbReference type="Pfam" id="PF07653">
    <property type="entry name" value="SH3_2"/>
    <property type="match status" value="1"/>
</dbReference>
<dbReference type="PANTHER" id="PTHR12802">
    <property type="entry name" value="SWI/SNF COMPLEX-RELATED"/>
    <property type="match status" value="1"/>
</dbReference>
<dbReference type="InterPro" id="IPR036388">
    <property type="entry name" value="WH-like_DNA-bd_sf"/>
</dbReference>
<evidence type="ECO:0000259" key="11">
    <source>
        <dbReference type="PROSITE" id="PS50934"/>
    </source>
</evidence>
<evidence type="ECO:0000256" key="5">
    <source>
        <dbReference type="ARBA" id="ARBA00023242"/>
    </source>
</evidence>
<dbReference type="SMART" id="SM00326">
    <property type="entry name" value="SH3"/>
    <property type="match status" value="1"/>
</dbReference>
<keyword evidence="8" id="KW-1133">Transmembrane helix</keyword>
<keyword evidence="8" id="KW-0812">Transmembrane</keyword>
<dbReference type="InterPro" id="IPR001005">
    <property type="entry name" value="SANT/Myb"/>
</dbReference>
<accession>A0A1E3NI60</accession>
<dbReference type="InterPro" id="IPR036028">
    <property type="entry name" value="SH3-like_dom_sf"/>
</dbReference>
<dbReference type="GO" id="GO:0005777">
    <property type="term" value="C:peroxisome"/>
    <property type="evidence" value="ECO:0007669"/>
    <property type="project" value="InterPro"/>
</dbReference>
<dbReference type="PROSITE" id="PS50090">
    <property type="entry name" value="MYB_LIKE"/>
    <property type="match status" value="1"/>
</dbReference>